<protein>
    <recommendedName>
        <fullName evidence="4">Hook-length control protein FliK</fullName>
    </recommendedName>
</protein>
<reference evidence="3" key="1">
    <citation type="submission" date="2016-10" db="EMBL/GenBank/DDBJ databases">
        <authorList>
            <person name="Varghese N."/>
            <person name="Submissions S."/>
        </authorList>
    </citation>
    <scope>NUCLEOTIDE SEQUENCE [LARGE SCALE GENOMIC DNA]</scope>
    <source>
        <strain evidence="3">DSM 21650</strain>
    </source>
</reference>
<sequence length="494" mass="57593">MKITNLNLNKNINIDDKVLREGVAIQAKIMEVNGSNIIIMLDNGELLEAKTLLDMENLKNQLVKFLIKNIEDGKVFLTPINKEDLNLIKGEGYSDNKAVDVFIDKVLNTYNLIKNEENILLIKTIIGNKMPLTKENLDNLIKNIEKLKNLINIQKDEKVFAINLDKTPFDESIMKFIKINNNTITENNAGTYPHLDNNLLINENIANIKQNNYQGQREVVDVTKDIFPKLETIFSQDTSTRSLINKVVILTQLGVELSLNNIEKLKNFIENGEGIIRPLLKLASFIKNSEQTDDRYTDEINDFSNKLDLKFVKVDEKNTISKESIKRFLYETKEILERLTPYIKSKKSLSEELSIRINNFLDNLDLQRKINSYYTFVHIPIEYEEEKDENNLFIIKKKNKLYTNSYSIYISLNTKNLNKVDVYCNINDEEIKADFIIEKEFRNLFKDEFDRLKGSLNKLGYKNVSINLREDFEKDLLNVFLENDLFNYNLNIRV</sequence>
<evidence type="ECO:0000313" key="2">
    <source>
        <dbReference type="EMBL" id="SDZ02457.1"/>
    </source>
</evidence>
<dbReference type="EMBL" id="FNQE01000015">
    <property type="protein sequence ID" value="SDZ02457.1"/>
    <property type="molecule type" value="Genomic_DNA"/>
</dbReference>
<dbReference type="OrthoDB" id="1953745at2"/>
<proteinExistence type="predicted"/>
<dbReference type="AlphaFoldDB" id="A0A1H3PN20"/>
<keyword evidence="1" id="KW-0175">Coiled coil</keyword>
<evidence type="ECO:0008006" key="4">
    <source>
        <dbReference type="Google" id="ProtNLM"/>
    </source>
</evidence>
<dbReference type="Proteomes" id="UP000198625">
    <property type="component" value="Unassembled WGS sequence"/>
</dbReference>
<accession>A0A1H3PN20</accession>
<feature type="coiled-coil region" evidence="1">
    <location>
        <begin position="130"/>
        <end position="157"/>
    </location>
</feature>
<dbReference type="STRING" id="415015.SAMN05660462_01573"/>
<name>A0A1H3PN20_9FIRM</name>
<gene>
    <name evidence="2" type="ORF">SAMN05660462_01573</name>
</gene>
<evidence type="ECO:0000313" key="3">
    <source>
        <dbReference type="Proteomes" id="UP000198625"/>
    </source>
</evidence>
<dbReference type="RefSeq" id="WP_091729530.1">
    <property type="nucleotide sequence ID" value="NZ_FNQE01000015.1"/>
</dbReference>
<evidence type="ECO:0000256" key="1">
    <source>
        <dbReference type="SAM" id="Coils"/>
    </source>
</evidence>
<organism evidence="2 3">
    <name type="scientific">Proteiniborus ethanoligenes</name>
    <dbReference type="NCBI Taxonomy" id="415015"/>
    <lineage>
        <taxon>Bacteria</taxon>
        <taxon>Bacillati</taxon>
        <taxon>Bacillota</taxon>
        <taxon>Clostridia</taxon>
        <taxon>Eubacteriales</taxon>
        <taxon>Proteiniborus</taxon>
    </lineage>
</organism>
<keyword evidence="3" id="KW-1185">Reference proteome</keyword>